<dbReference type="EMBL" id="JAODUO010000062">
    <property type="protein sequence ID" value="KAK2191014.1"/>
    <property type="molecule type" value="Genomic_DNA"/>
</dbReference>
<reference evidence="1" key="1">
    <citation type="journal article" date="2023" name="Mol. Biol. Evol.">
        <title>Third-Generation Sequencing Reveals the Adaptive Role of the Epigenome in Three Deep-Sea Polychaetes.</title>
        <authorList>
            <person name="Perez M."/>
            <person name="Aroh O."/>
            <person name="Sun Y."/>
            <person name="Lan Y."/>
            <person name="Juniper S.K."/>
            <person name="Young C.R."/>
            <person name="Angers B."/>
            <person name="Qian P.Y."/>
        </authorList>
    </citation>
    <scope>NUCLEOTIDE SEQUENCE</scope>
    <source>
        <strain evidence="1">R07B-5</strain>
    </source>
</reference>
<sequence>MVLRTKTTVTDSEAEFMAKAIEKQLTLKLVTVILKQRSEYLSDVTLHVVHPSRADRLIRQLEANGYDDGPDNSAPFQLREGDVLEVGFRGNVKAYDGSQQLEVVYNSPLAVSVTCDVVEVDKFLQRSYTTYKGFVQLVRKVKVTRQKSVKNEDGEVHQETVVEYTREVLCDMLISVPKVGRVGRQRGHLKNSCRSLN</sequence>
<accession>A0AAD9PA87</accession>
<organism evidence="1 2">
    <name type="scientific">Ridgeia piscesae</name>
    <name type="common">Tubeworm</name>
    <dbReference type="NCBI Taxonomy" id="27915"/>
    <lineage>
        <taxon>Eukaryota</taxon>
        <taxon>Metazoa</taxon>
        <taxon>Spiralia</taxon>
        <taxon>Lophotrochozoa</taxon>
        <taxon>Annelida</taxon>
        <taxon>Polychaeta</taxon>
        <taxon>Sedentaria</taxon>
        <taxon>Canalipalpata</taxon>
        <taxon>Sabellida</taxon>
        <taxon>Siboglinidae</taxon>
        <taxon>Ridgeia</taxon>
    </lineage>
</organism>
<proteinExistence type="predicted"/>
<protein>
    <submittedName>
        <fullName evidence="1">Uncharacterized protein</fullName>
    </submittedName>
</protein>
<dbReference type="AlphaFoldDB" id="A0AAD9PA87"/>
<dbReference type="Proteomes" id="UP001209878">
    <property type="component" value="Unassembled WGS sequence"/>
</dbReference>
<dbReference type="PANTHER" id="PTHR28336">
    <property type="entry name" value="BA1-643"/>
    <property type="match status" value="1"/>
</dbReference>
<comment type="caution">
    <text evidence="1">The sequence shown here is derived from an EMBL/GenBank/DDBJ whole genome shotgun (WGS) entry which is preliminary data.</text>
</comment>
<name>A0AAD9PA87_RIDPI</name>
<gene>
    <name evidence="1" type="ORF">NP493_62g00010</name>
</gene>
<evidence type="ECO:0000313" key="1">
    <source>
        <dbReference type="EMBL" id="KAK2191014.1"/>
    </source>
</evidence>
<evidence type="ECO:0000313" key="2">
    <source>
        <dbReference type="Proteomes" id="UP001209878"/>
    </source>
</evidence>
<keyword evidence="2" id="KW-1185">Reference proteome</keyword>
<dbReference type="PANTHER" id="PTHR28336:SF3">
    <property type="entry name" value="CHROMOSOME 11 C6ORF62 HOMOLOG"/>
    <property type="match status" value="1"/>
</dbReference>